<name>A0A9P9AIM1_9HYPO</name>
<keyword evidence="3" id="KW-0560">Oxidoreductase</keyword>
<keyword evidence="4" id="KW-0472">Membrane</keyword>
<dbReference type="PROSITE" id="PS00012">
    <property type="entry name" value="PHOSPHOPANTETHEINE"/>
    <property type="match status" value="1"/>
</dbReference>
<gene>
    <name evidence="6" type="ORF">B0T10DRAFT_586190</name>
</gene>
<dbReference type="PANTHER" id="PTHR43775:SF29">
    <property type="entry name" value="ASPERFURANONE POLYKETIDE SYNTHASE AFOG-RELATED"/>
    <property type="match status" value="1"/>
</dbReference>
<sequence length="363" mass="38179">MSKVVLAISPDDVVPVLQRPPTPKFSLDASYLVVGGMGGIGCSIVHWMVAHGARNLILMLRSAARNAKAVSFVDELRESGCRVKPVSCNVSSEDELAEALRSCKEDGLPPIRGVIQAAMVLQDTVLEQMTFANYQAVILPKVHGTWNLHKTFKDADLLDFFVILSSIVGGAGNASQANYSAAGSYQDTLARWRLSRGLPAVSIDLGAVKAIGVAAETAGAGHHWDSDSESQLGRDARFAALRTRHTRDSSGKVGADSAGDRGSLAGKLAAASSADEAIGYVGAAIAEKLSVIFMVPVADIDFTKRPSQCGIDSLVAVELRNMLVQQAGADVSIFSIMQSASLTALTADVAAKSAHLDATLFEK</sequence>
<reference evidence="6 7" key="1">
    <citation type="journal article" date="2021" name="Nat. Commun.">
        <title>Genetic determinants of endophytism in the Arabidopsis root mycobiome.</title>
        <authorList>
            <person name="Mesny F."/>
            <person name="Miyauchi S."/>
            <person name="Thiergart T."/>
            <person name="Pickel B."/>
            <person name="Atanasova L."/>
            <person name="Karlsson M."/>
            <person name="Huettel B."/>
            <person name="Barry K.W."/>
            <person name="Haridas S."/>
            <person name="Chen C."/>
            <person name="Bauer D."/>
            <person name="Andreopoulos W."/>
            <person name="Pangilinan J."/>
            <person name="LaButti K."/>
            <person name="Riley R."/>
            <person name="Lipzen A."/>
            <person name="Clum A."/>
            <person name="Drula E."/>
            <person name="Henrissat B."/>
            <person name="Kohler A."/>
            <person name="Grigoriev I.V."/>
            <person name="Martin F.M."/>
            <person name="Hacquard S."/>
        </authorList>
    </citation>
    <scope>NUCLEOTIDE SEQUENCE [LARGE SCALE GENOMIC DNA]</scope>
    <source>
        <strain evidence="6 7">MPI-CAGE-CH-0241</strain>
    </source>
</reference>
<dbReference type="SMART" id="SM00823">
    <property type="entry name" value="PKS_PP"/>
    <property type="match status" value="1"/>
</dbReference>
<dbReference type="Proteomes" id="UP000777438">
    <property type="component" value="Unassembled WGS sequence"/>
</dbReference>
<dbReference type="GO" id="GO:0004312">
    <property type="term" value="F:fatty acid synthase activity"/>
    <property type="evidence" value="ECO:0007669"/>
    <property type="project" value="TreeGrafter"/>
</dbReference>
<evidence type="ECO:0000313" key="6">
    <source>
        <dbReference type="EMBL" id="KAH6874573.1"/>
    </source>
</evidence>
<dbReference type="PROSITE" id="PS50075">
    <property type="entry name" value="CARRIER"/>
    <property type="match status" value="1"/>
</dbReference>
<evidence type="ECO:0000256" key="2">
    <source>
        <dbReference type="ARBA" id="ARBA00022553"/>
    </source>
</evidence>
<feature type="domain" description="Carrier" evidence="5">
    <location>
        <begin position="275"/>
        <end position="353"/>
    </location>
</feature>
<dbReference type="InterPro" id="IPR009081">
    <property type="entry name" value="PP-bd_ACP"/>
</dbReference>
<dbReference type="Pfam" id="PF23297">
    <property type="entry name" value="ACP_SdgA_C"/>
    <property type="match status" value="1"/>
</dbReference>
<dbReference type="SUPFAM" id="SSF47336">
    <property type="entry name" value="ACP-like"/>
    <property type="match status" value="1"/>
</dbReference>
<dbReference type="GO" id="GO:0006633">
    <property type="term" value="P:fatty acid biosynthetic process"/>
    <property type="evidence" value="ECO:0007669"/>
    <property type="project" value="TreeGrafter"/>
</dbReference>
<dbReference type="AlphaFoldDB" id="A0A9P9AIM1"/>
<evidence type="ECO:0000259" key="5">
    <source>
        <dbReference type="PROSITE" id="PS50075"/>
    </source>
</evidence>
<dbReference type="OrthoDB" id="5093528at2759"/>
<evidence type="ECO:0000256" key="1">
    <source>
        <dbReference type="ARBA" id="ARBA00022450"/>
    </source>
</evidence>
<dbReference type="GO" id="GO:0031177">
    <property type="term" value="F:phosphopantetheine binding"/>
    <property type="evidence" value="ECO:0007669"/>
    <property type="project" value="InterPro"/>
</dbReference>
<keyword evidence="4" id="KW-1133">Transmembrane helix</keyword>
<keyword evidence="1" id="KW-0596">Phosphopantetheine</keyword>
<dbReference type="InterPro" id="IPR020806">
    <property type="entry name" value="PKS_PP-bd"/>
</dbReference>
<dbReference type="SMART" id="SM00822">
    <property type="entry name" value="PKS_KR"/>
    <property type="match status" value="1"/>
</dbReference>
<organism evidence="6 7">
    <name type="scientific">Thelonectria olida</name>
    <dbReference type="NCBI Taxonomy" id="1576542"/>
    <lineage>
        <taxon>Eukaryota</taxon>
        <taxon>Fungi</taxon>
        <taxon>Dikarya</taxon>
        <taxon>Ascomycota</taxon>
        <taxon>Pezizomycotina</taxon>
        <taxon>Sordariomycetes</taxon>
        <taxon>Hypocreomycetidae</taxon>
        <taxon>Hypocreales</taxon>
        <taxon>Nectriaceae</taxon>
        <taxon>Thelonectria</taxon>
    </lineage>
</organism>
<dbReference type="Gene3D" id="3.40.50.720">
    <property type="entry name" value="NAD(P)-binding Rossmann-like Domain"/>
    <property type="match status" value="1"/>
</dbReference>
<dbReference type="InterPro" id="IPR006162">
    <property type="entry name" value="Ppantetheine_attach_site"/>
</dbReference>
<dbReference type="EMBL" id="JAGPYM010000038">
    <property type="protein sequence ID" value="KAH6874573.1"/>
    <property type="molecule type" value="Genomic_DNA"/>
</dbReference>
<dbReference type="SUPFAM" id="SSF51735">
    <property type="entry name" value="NAD(P)-binding Rossmann-fold domains"/>
    <property type="match status" value="1"/>
</dbReference>
<feature type="transmembrane region" description="Helical" evidence="4">
    <location>
        <begin position="29"/>
        <end position="49"/>
    </location>
</feature>
<dbReference type="InterPro" id="IPR057326">
    <property type="entry name" value="KR_dom"/>
</dbReference>
<proteinExistence type="predicted"/>
<keyword evidence="2" id="KW-0597">Phosphoprotein</keyword>
<dbReference type="GO" id="GO:0044550">
    <property type="term" value="P:secondary metabolite biosynthetic process"/>
    <property type="evidence" value="ECO:0007669"/>
    <property type="project" value="TreeGrafter"/>
</dbReference>
<dbReference type="InterPro" id="IPR036291">
    <property type="entry name" value="NAD(P)-bd_dom_sf"/>
</dbReference>
<keyword evidence="4" id="KW-0812">Transmembrane</keyword>
<dbReference type="Gene3D" id="1.10.1200.10">
    <property type="entry name" value="ACP-like"/>
    <property type="match status" value="1"/>
</dbReference>
<comment type="caution">
    <text evidence="6">The sequence shown here is derived from an EMBL/GenBank/DDBJ whole genome shotgun (WGS) entry which is preliminary data.</text>
</comment>
<dbReference type="InterPro" id="IPR050091">
    <property type="entry name" value="PKS_NRPS_Biosynth_Enz"/>
</dbReference>
<dbReference type="GO" id="GO:0016491">
    <property type="term" value="F:oxidoreductase activity"/>
    <property type="evidence" value="ECO:0007669"/>
    <property type="project" value="UniProtKB-KW"/>
</dbReference>
<evidence type="ECO:0000256" key="3">
    <source>
        <dbReference type="ARBA" id="ARBA00023002"/>
    </source>
</evidence>
<keyword evidence="7" id="KW-1185">Reference proteome</keyword>
<accession>A0A9P9AIM1</accession>
<dbReference type="InterPro" id="IPR013968">
    <property type="entry name" value="PKS_KR"/>
</dbReference>
<dbReference type="PANTHER" id="PTHR43775">
    <property type="entry name" value="FATTY ACID SYNTHASE"/>
    <property type="match status" value="1"/>
</dbReference>
<evidence type="ECO:0000256" key="4">
    <source>
        <dbReference type="SAM" id="Phobius"/>
    </source>
</evidence>
<dbReference type="Pfam" id="PF08659">
    <property type="entry name" value="KR"/>
    <property type="match status" value="1"/>
</dbReference>
<dbReference type="InterPro" id="IPR036736">
    <property type="entry name" value="ACP-like_sf"/>
</dbReference>
<protein>
    <submittedName>
        <fullName evidence="6">KR domain-containing protein</fullName>
    </submittedName>
</protein>
<evidence type="ECO:0000313" key="7">
    <source>
        <dbReference type="Proteomes" id="UP000777438"/>
    </source>
</evidence>